<dbReference type="PANTHER" id="PTHR34858:SF1">
    <property type="entry name" value="CYSO-CYSTEINE PEPTIDASE"/>
    <property type="match status" value="1"/>
</dbReference>
<dbReference type="GO" id="GO:0008270">
    <property type="term" value="F:zinc ion binding"/>
    <property type="evidence" value="ECO:0007669"/>
    <property type="project" value="TreeGrafter"/>
</dbReference>
<evidence type="ECO:0000313" key="8">
    <source>
        <dbReference type="Proteomes" id="UP000538147"/>
    </source>
</evidence>
<evidence type="ECO:0000256" key="2">
    <source>
        <dbReference type="ARBA" id="ARBA00022723"/>
    </source>
</evidence>
<reference evidence="7 8" key="1">
    <citation type="submission" date="2020-08" db="EMBL/GenBank/DDBJ databases">
        <title>Genomic Encyclopedia of Type Strains, Phase IV (KMG-IV): sequencing the most valuable type-strain genomes for metagenomic binning, comparative biology and taxonomic classification.</title>
        <authorList>
            <person name="Goeker M."/>
        </authorList>
    </citation>
    <scope>NUCLEOTIDE SEQUENCE [LARGE SCALE GENOMIC DNA]</scope>
    <source>
        <strain evidence="7 8">DSM 102189</strain>
    </source>
</reference>
<dbReference type="AlphaFoldDB" id="A0A841LAG1"/>
<sequence length="138" mass="14454">MIVRIASGITEQLLAHAAADAPHEACGLLLGTAGPEHSDIRVARPAPNVAADPARRFEIDPAMLLSAHRTARGDGMAILGHYHSHPDGSTRPSKRDAARALQNGQIWMIIGGAAITAWIAAADGALHGRFHEIALAPL</sequence>
<accession>A0A841LAG1</accession>
<dbReference type="InterPro" id="IPR028090">
    <property type="entry name" value="JAB_dom_prok"/>
</dbReference>
<dbReference type="GO" id="GO:0006508">
    <property type="term" value="P:proteolysis"/>
    <property type="evidence" value="ECO:0007669"/>
    <property type="project" value="UniProtKB-KW"/>
</dbReference>
<dbReference type="Gene3D" id="3.40.140.10">
    <property type="entry name" value="Cytidine Deaminase, domain 2"/>
    <property type="match status" value="1"/>
</dbReference>
<dbReference type="Pfam" id="PF14464">
    <property type="entry name" value="Prok-JAB"/>
    <property type="match status" value="1"/>
</dbReference>
<dbReference type="PANTHER" id="PTHR34858">
    <property type="entry name" value="CYSO-CYSTEINE PEPTIDASE"/>
    <property type="match status" value="1"/>
</dbReference>
<dbReference type="Proteomes" id="UP000538147">
    <property type="component" value="Unassembled WGS sequence"/>
</dbReference>
<evidence type="ECO:0000256" key="5">
    <source>
        <dbReference type="ARBA" id="ARBA00023049"/>
    </source>
</evidence>
<feature type="domain" description="MPN" evidence="6">
    <location>
        <begin position="3"/>
        <end position="138"/>
    </location>
</feature>
<keyword evidence="7" id="KW-0647">Proteasome</keyword>
<keyword evidence="5" id="KW-0482">Metalloprotease</keyword>
<evidence type="ECO:0000259" key="6">
    <source>
        <dbReference type="PROSITE" id="PS50249"/>
    </source>
</evidence>
<name>A0A841LAG1_9SPHN</name>
<dbReference type="PROSITE" id="PS50249">
    <property type="entry name" value="MPN"/>
    <property type="match status" value="1"/>
</dbReference>
<keyword evidence="2" id="KW-0479">Metal-binding</keyword>
<evidence type="ECO:0000256" key="4">
    <source>
        <dbReference type="ARBA" id="ARBA00022833"/>
    </source>
</evidence>
<dbReference type="CDD" id="cd08070">
    <property type="entry name" value="MPN_like"/>
    <property type="match status" value="1"/>
</dbReference>
<proteinExistence type="predicted"/>
<keyword evidence="8" id="KW-1185">Reference proteome</keyword>
<dbReference type="SUPFAM" id="SSF102712">
    <property type="entry name" value="JAB1/MPN domain"/>
    <property type="match status" value="1"/>
</dbReference>
<keyword evidence="4" id="KW-0862">Zinc</keyword>
<comment type="caution">
    <text evidence="7">The sequence shown here is derived from an EMBL/GenBank/DDBJ whole genome shotgun (WGS) entry which is preliminary data.</text>
</comment>
<dbReference type="GO" id="GO:0000502">
    <property type="term" value="C:proteasome complex"/>
    <property type="evidence" value="ECO:0007669"/>
    <property type="project" value="UniProtKB-KW"/>
</dbReference>
<keyword evidence="1" id="KW-0645">Protease</keyword>
<dbReference type="EMBL" id="JACIIV010000014">
    <property type="protein sequence ID" value="MBB6227953.1"/>
    <property type="molecule type" value="Genomic_DNA"/>
</dbReference>
<evidence type="ECO:0000313" key="7">
    <source>
        <dbReference type="EMBL" id="MBB6227953.1"/>
    </source>
</evidence>
<gene>
    <name evidence="7" type="ORF">FHS79_002135</name>
</gene>
<dbReference type="RefSeq" id="WP_184199434.1">
    <property type="nucleotide sequence ID" value="NZ_BMOX01000061.1"/>
</dbReference>
<dbReference type="InterPro" id="IPR000555">
    <property type="entry name" value="JAMM/MPN+_dom"/>
</dbReference>
<dbReference type="InterPro" id="IPR051929">
    <property type="entry name" value="VirAsm_ModProt"/>
</dbReference>
<organism evidence="7 8">
    <name type="scientific">Polymorphobacter multimanifer</name>
    <dbReference type="NCBI Taxonomy" id="1070431"/>
    <lineage>
        <taxon>Bacteria</taxon>
        <taxon>Pseudomonadati</taxon>
        <taxon>Pseudomonadota</taxon>
        <taxon>Alphaproteobacteria</taxon>
        <taxon>Sphingomonadales</taxon>
        <taxon>Sphingosinicellaceae</taxon>
        <taxon>Polymorphobacter</taxon>
    </lineage>
</organism>
<protein>
    <submittedName>
        <fullName evidence="7">Proteasome lid subunit RPN8/RPN11</fullName>
    </submittedName>
</protein>
<evidence type="ECO:0000256" key="3">
    <source>
        <dbReference type="ARBA" id="ARBA00022801"/>
    </source>
</evidence>
<keyword evidence="3" id="KW-0378">Hydrolase</keyword>
<dbReference type="InterPro" id="IPR037518">
    <property type="entry name" value="MPN"/>
</dbReference>
<evidence type="ECO:0000256" key="1">
    <source>
        <dbReference type="ARBA" id="ARBA00022670"/>
    </source>
</evidence>
<dbReference type="GO" id="GO:0008235">
    <property type="term" value="F:metalloexopeptidase activity"/>
    <property type="evidence" value="ECO:0007669"/>
    <property type="project" value="TreeGrafter"/>
</dbReference>
<dbReference type="SMART" id="SM00232">
    <property type="entry name" value="JAB_MPN"/>
    <property type="match status" value="1"/>
</dbReference>